<sequence length="527" mass="57290">MTPSAPPLVVVSSQPRGPVAALHRYVGQREGLRAGFRLHWQELAPRLADDELDAWCEAALALVNVNAGPTCLDAFARLSTELVPAHGLPSALRSAHAAAEICRRSGSHPAARCLEAGLVAARRLKSGAEIDRWWGGLRLLARLAPESVAPLAERMEAVLARCDGRRFESFVHAGLKAGGRDRVRRQAFFSLEEPLARQLLERDWDAVSFDDVESSLKAFATALWGQAPALRALEGTGLALPRRTSIAGGIVRVPAVYRGFAAEAARPLFRAAIAHATAHFAFGAVRFPAGSLKPLQIALVTLVEDARVEALAMRRFPGLRALWAPYHTAGPSGATTAPVLLARLARALFDPDYGDGHGFVVKGRALFDAERENLADASISRRIGGLLGNDLGQMRIQFNAKSYVVEPVYRDDGYGIWDFGEDGEAAPEQLEIFVDAAKRIEEERPEETEPDRRDGEPDEAEAGHARAAPPDERGIAIARYPEWDRGAGLERADWTTIRDMAPAAGDPRRLEAALDREPDVRARLARL</sequence>
<gene>
    <name evidence="2" type="ORF">E4O86_05865</name>
</gene>
<feature type="compositionally biased region" description="Basic and acidic residues" evidence="1">
    <location>
        <begin position="450"/>
        <end position="474"/>
    </location>
</feature>
<evidence type="ECO:0000256" key="1">
    <source>
        <dbReference type="SAM" id="MobiDB-lite"/>
    </source>
</evidence>
<dbReference type="EMBL" id="SPKJ01000012">
    <property type="protein sequence ID" value="MYZ47237.1"/>
    <property type="molecule type" value="Genomic_DNA"/>
</dbReference>
<dbReference type="OrthoDB" id="9758211at2"/>
<name>A0A964T3F8_9HYPH</name>
<feature type="non-terminal residue" evidence="2">
    <location>
        <position position="527"/>
    </location>
</feature>
<dbReference type="RefSeq" id="WP_161139589.1">
    <property type="nucleotide sequence ID" value="NZ_SPKJ01000012.1"/>
</dbReference>
<feature type="compositionally biased region" description="Basic and acidic residues" evidence="1">
    <location>
        <begin position="506"/>
        <end position="527"/>
    </location>
</feature>
<reference evidence="2" key="1">
    <citation type="submission" date="2019-03" db="EMBL/GenBank/DDBJ databases">
        <title>Afifella sp. nov., isolated from activated sludge.</title>
        <authorList>
            <person name="Li Q."/>
            <person name="Liu Y."/>
        </authorList>
    </citation>
    <scope>NUCLEOTIDE SEQUENCE</scope>
    <source>
        <strain evidence="2">L72</strain>
    </source>
</reference>
<feature type="region of interest" description="Disordered" evidence="1">
    <location>
        <begin position="441"/>
        <end position="480"/>
    </location>
</feature>
<comment type="caution">
    <text evidence="2">The sequence shown here is derived from an EMBL/GenBank/DDBJ whole genome shotgun (WGS) entry which is preliminary data.</text>
</comment>
<keyword evidence="3" id="KW-1185">Reference proteome</keyword>
<proteinExistence type="predicted"/>
<evidence type="ECO:0000313" key="3">
    <source>
        <dbReference type="Proteomes" id="UP000773614"/>
    </source>
</evidence>
<dbReference type="AlphaFoldDB" id="A0A964T3F8"/>
<evidence type="ECO:0000313" key="2">
    <source>
        <dbReference type="EMBL" id="MYZ47237.1"/>
    </source>
</evidence>
<dbReference type="Proteomes" id="UP000773614">
    <property type="component" value="Unassembled WGS sequence"/>
</dbReference>
<protein>
    <submittedName>
        <fullName evidence="2">Uncharacterized protein</fullName>
    </submittedName>
</protein>
<organism evidence="2 3">
    <name type="scientific">Propylenella binzhouense</name>
    <dbReference type="NCBI Taxonomy" id="2555902"/>
    <lineage>
        <taxon>Bacteria</taxon>
        <taxon>Pseudomonadati</taxon>
        <taxon>Pseudomonadota</taxon>
        <taxon>Alphaproteobacteria</taxon>
        <taxon>Hyphomicrobiales</taxon>
        <taxon>Propylenellaceae</taxon>
        <taxon>Propylenella</taxon>
    </lineage>
</organism>
<accession>A0A964T3F8</accession>
<feature type="region of interest" description="Disordered" evidence="1">
    <location>
        <begin position="498"/>
        <end position="527"/>
    </location>
</feature>